<dbReference type="SUPFAM" id="SSF56801">
    <property type="entry name" value="Acetyl-CoA synthetase-like"/>
    <property type="match status" value="1"/>
</dbReference>
<dbReference type="Proteomes" id="UP000298656">
    <property type="component" value="Chromosome 1"/>
</dbReference>
<dbReference type="CDD" id="cd05917">
    <property type="entry name" value="FACL_like_2"/>
    <property type="match status" value="1"/>
</dbReference>
<evidence type="ECO:0000313" key="5">
    <source>
        <dbReference type="EMBL" id="QCP51509.1"/>
    </source>
</evidence>
<dbReference type="EMBL" id="CP040077">
    <property type="protein sequence ID" value="QCP51509.1"/>
    <property type="molecule type" value="Genomic_DNA"/>
</dbReference>
<dbReference type="RefSeq" id="WP_137334293.1">
    <property type="nucleotide sequence ID" value="NZ_CP040077.1"/>
</dbReference>
<protein>
    <submittedName>
        <fullName evidence="5">AMP-binding protein</fullName>
    </submittedName>
</protein>
<dbReference type="KEGG" id="tvl:FAZ95_21525"/>
<dbReference type="Pfam" id="PF00501">
    <property type="entry name" value="AMP-binding"/>
    <property type="match status" value="1"/>
</dbReference>
<dbReference type="PANTHER" id="PTHR43201:SF5">
    <property type="entry name" value="MEDIUM-CHAIN ACYL-COA LIGASE ACSF2, MITOCHONDRIAL"/>
    <property type="match status" value="1"/>
</dbReference>
<feature type="domain" description="AMP-dependent synthetase/ligase" evidence="3">
    <location>
        <begin position="39"/>
        <end position="429"/>
    </location>
</feature>
<comment type="similarity">
    <text evidence="1">Belongs to the ATP-dependent AMP-binding enzyme family.</text>
</comment>
<proteinExistence type="inferred from homology"/>
<sequence>MATQVPGGGALIAPVDGMSYVRGSTDIPLSEATIGQFLRDTAQRFPDRPAVVFREQGIRWTWQEFADEVDVVAAGFAALGIVKGDRVGIWSPNRVEWLLTQFATARIGAVLVNVNPAYRLAELEYALNKSGCKMIVCAERFKTSMYVEMLQALAPELAQQSPRELHIARLPHLRTVVRTCDTETAGMLCFSELVEMGRVARDSMTFDAIDATLSAHDPINIQFTSGTTGNPKGATLTHRNVVNNARHIAMAMRLSEADSLCIPVPLYHCFGMVLAVLACVSVGAAMVFPGEAFDPGATLAAVSDERCTALHGVPTMFITELDRPDFEIFDLTSLRTGIMAGAPCPVETMKRVMSRMHLSEITIAYGMTETSPVSFQTSTTDPVEKRTSTVGRVQPHLEAKVVDLSGQIVAVGETGELYVKGYSVMQGYWDDEERTRESVVDGWMRTGDLATIDADGYCNIVGRLKDMLIRGGENVYPREIEEFLFRHPKIQSVQVFGVPDPKYGEEICAWITLRAGESMTAEEVTEFCRGQIAHYKVPRYIRFVDEMPMTVTGKVQKFVMRERMIDELNRSTPPTA</sequence>
<name>A0A4P8IZW1_9BURK</name>
<organism evidence="5 6">
    <name type="scientific">Trinickia violacea</name>
    <dbReference type="NCBI Taxonomy" id="2571746"/>
    <lineage>
        <taxon>Bacteria</taxon>
        <taxon>Pseudomonadati</taxon>
        <taxon>Pseudomonadota</taxon>
        <taxon>Betaproteobacteria</taxon>
        <taxon>Burkholderiales</taxon>
        <taxon>Burkholderiaceae</taxon>
        <taxon>Trinickia</taxon>
    </lineage>
</organism>
<keyword evidence="6" id="KW-1185">Reference proteome</keyword>
<dbReference type="PROSITE" id="PS00455">
    <property type="entry name" value="AMP_BINDING"/>
    <property type="match status" value="1"/>
</dbReference>
<accession>A0A4P8IZW1</accession>
<dbReference type="Gene3D" id="3.30.300.30">
    <property type="match status" value="1"/>
</dbReference>
<feature type="domain" description="AMP-binding enzyme C-terminal" evidence="4">
    <location>
        <begin position="479"/>
        <end position="554"/>
    </location>
</feature>
<dbReference type="NCBIfam" id="NF009233">
    <property type="entry name" value="PRK12583.1"/>
    <property type="match status" value="1"/>
</dbReference>
<evidence type="ECO:0000259" key="4">
    <source>
        <dbReference type="Pfam" id="PF13193"/>
    </source>
</evidence>
<keyword evidence="2" id="KW-0436">Ligase</keyword>
<evidence type="ECO:0000256" key="2">
    <source>
        <dbReference type="ARBA" id="ARBA00022598"/>
    </source>
</evidence>
<dbReference type="InterPro" id="IPR045851">
    <property type="entry name" value="AMP-bd_C_sf"/>
</dbReference>
<dbReference type="InterPro" id="IPR025110">
    <property type="entry name" value="AMP-bd_C"/>
</dbReference>
<gene>
    <name evidence="5" type="ORF">FAZ95_21525</name>
</gene>
<dbReference type="Pfam" id="PF13193">
    <property type="entry name" value="AMP-binding_C"/>
    <property type="match status" value="1"/>
</dbReference>
<dbReference type="OrthoDB" id="9766486at2"/>
<dbReference type="InterPro" id="IPR000873">
    <property type="entry name" value="AMP-dep_synth/lig_dom"/>
</dbReference>
<dbReference type="FunFam" id="3.40.50.12780:FF:000003">
    <property type="entry name" value="Long-chain-fatty-acid--CoA ligase FadD"/>
    <property type="match status" value="1"/>
</dbReference>
<dbReference type="FunFam" id="3.30.300.30:FF:000008">
    <property type="entry name" value="2,3-dihydroxybenzoate-AMP ligase"/>
    <property type="match status" value="1"/>
</dbReference>
<dbReference type="PANTHER" id="PTHR43201">
    <property type="entry name" value="ACYL-COA SYNTHETASE"/>
    <property type="match status" value="1"/>
</dbReference>
<dbReference type="GO" id="GO:0006631">
    <property type="term" value="P:fatty acid metabolic process"/>
    <property type="evidence" value="ECO:0007669"/>
    <property type="project" value="TreeGrafter"/>
</dbReference>
<reference evidence="5 6" key="1">
    <citation type="submission" date="2019-05" db="EMBL/GenBank/DDBJ databases">
        <title>Burkholderia sp. DHOD12, isolated from subtropical forest soil.</title>
        <authorList>
            <person name="Gao Z.-H."/>
            <person name="Qiu L.-H."/>
        </authorList>
    </citation>
    <scope>NUCLEOTIDE SEQUENCE [LARGE SCALE GENOMIC DNA]</scope>
    <source>
        <strain evidence="5 6">DHOD12</strain>
    </source>
</reference>
<dbReference type="GO" id="GO:0031956">
    <property type="term" value="F:medium-chain fatty acid-CoA ligase activity"/>
    <property type="evidence" value="ECO:0007669"/>
    <property type="project" value="TreeGrafter"/>
</dbReference>
<dbReference type="Gene3D" id="3.40.50.12780">
    <property type="entry name" value="N-terminal domain of ligase-like"/>
    <property type="match status" value="1"/>
</dbReference>
<dbReference type="AlphaFoldDB" id="A0A4P8IZW1"/>
<dbReference type="InterPro" id="IPR020845">
    <property type="entry name" value="AMP-binding_CS"/>
</dbReference>
<evidence type="ECO:0000313" key="6">
    <source>
        <dbReference type="Proteomes" id="UP000298656"/>
    </source>
</evidence>
<evidence type="ECO:0000259" key="3">
    <source>
        <dbReference type="Pfam" id="PF00501"/>
    </source>
</evidence>
<dbReference type="InterPro" id="IPR042099">
    <property type="entry name" value="ANL_N_sf"/>
</dbReference>
<evidence type="ECO:0000256" key="1">
    <source>
        <dbReference type="ARBA" id="ARBA00006432"/>
    </source>
</evidence>